<evidence type="ECO:0000313" key="2">
    <source>
        <dbReference type="EMBL" id="VEL17780.1"/>
    </source>
</evidence>
<gene>
    <name evidence="2" type="ORF">PXEA_LOCUS11220</name>
</gene>
<accession>A0A3S5ADF2</accession>
<comment type="caution">
    <text evidence="2">The sequence shown here is derived from an EMBL/GenBank/DDBJ whole genome shotgun (WGS) entry which is preliminary data.</text>
</comment>
<keyword evidence="1" id="KW-1133">Transmembrane helix</keyword>
<organism evidence="2 3">
    <name type="scientific">Protopolystoma xenopodis</name>
    <dbReference type="NCBI Taxonomy" id="117903"/>
    <lineage>
        <taxon>Eukaryota</taxon>
        <taxon>Metazoa</taxon>
        <taxon>Spiralia</taxon>
        <taxon>Lophotrochozoa</taxon>
        <taxon>Platyhelminthes</taxon>
        <taxon>Monogenea</taxon>
        <taxon>Polyopisthocotylea</taxon>
        <taxon>Polystomatidea</taxon>
        <taxon>Polystomatidae</taxon>
        <taxon>Protopolystoma</taxon>
    </lineage>
</organism>
<feature type="transmembrane region" description="Helical" evidence="1">
    <location>
        <begin position="152"/>
        <end position="185"/>
    </location>
</feature>
<keyword evidence="3" id="KW-1185">Reference proteome</keyword>
<evidence type="ECO:0000313" key="3">
    <source>
        <dbReference type="Proteomes" id="UP000784294"/>
    </source>
</evidence>
<dbReference type="Proteomes" id="UP000784294">
    <property type="component" value="Unassembled WGS sequence"/>
</dbReference>
<reference evidence="2" key="1">
    <citation type="submission" date="2018-11" db="EMBL/GenBank/DDBJ databases">
        <authorList>
            <consortium name="Pathogen Informatics"/>
        </authorList>
    </citation>
    <scope>NUCLEOTIDE SEQUENCE</scope>
</reference>
<proteinExistence type="predicted"/>
<keyword evidence="1" id="KW-0812">Transmembrane</keyword>
<dbReference type="AlphaFoldDB" id="A0A3S5ADF2"/>
<name>A0A3S5ADF2_9PLAT</name>
<sequence>MALQAFHRCRSEAGKRDDNNYALLSVSNPDGTRYDARAYASSGNGSGINSGKISKQYLNAKNEEKYTLAQCSHKERTRQTQMCSQLCSTGLEPMGRLAEHSRKTQVVFPRRDDQCPSGPDDQGLQNDRFCGRILVGLAQSPTQPHSSSSHPVLLFCIFHTVGAFFLIFCLLLLGLVIGAGLLFAFNKSTRTYYSRFI</sequence>
<protein>
    <submittedName>
        <fullName evidence="2">Uncharacterized protein</fullName>
    </submittedName>
</protein>
<dbReference type="EMBL" id="CAAALY010034128">
    <property type="protein sequence ID" value="VEL17780.1"/>
    <property type="molecule type" value="Genomic_DNA"/>
</dbReference>
<evidence type="ECO:0000256" key="1">
    <source>
        <dbReference type="SAM" id="Phobius"/>
    </source>
</evidence>
<keyword evidence="1" id="KW-0472">Membrane</keyword>